<dbReference type="SUPFAM" id="SSF51621">
    <property type="entry name" value="Phosphoenolpyruvate/pyruvate domain"/>
    <property type="match status" value="1"/>
</dbReference>
<accession>A0A0B9AKT0</accession>
<comment type="caution">
    <text evidence="1">The sequence shown here is derived from an EMBL/GenBank/DDBJ whole genome shotgun (WGS) entry which is preliminary data.</text>
</comment>
<name>A0A0B9AKT0_BRELN</name>
<sequence>MVLTMVDYTVLAERAFTLLQGHHQDEPLVLPTVWDAWSARAMVDVGFNALSIGSHPLADSLGHADGENMTLEQALEGISRITSAVDVPVTADLESGHDTPAPELIAGLLEAGAVGVNIEDTVHSRGSMRSPEEHAEYIWSLRQAAEAQRVHVVINARTDVFKYPGEFEDPTAEVVRRLRLCTEAGADSVYPVRLPDVGTLKSILEQITLPLNVTAHPIKGAVPEELDLAQLTELGVGRVTFGPLLQAALTDCFADFTRAWQ</sequence>
<protein>
    <recommendedName>
        <fullName evidence="3">Phosphonomutase</fullName>
    </recommendedName>
</protein>
<dbReference type="STRING" id="1703.BLSMQ_3481"/>
<gene>
    <name evidence="1" type="ORF">AE0388_3416</name>
</gene>
<dbReference type="AlphaFoldDB" id="A0A0B9AKT0"/>
<dbReference type="CDD" id="cd00377">
    <property type="entry name" value="ICL_PEPM"/>
    <property type="match status" value="1"/>
</dbReference>
<dbReference type="PATRIC" id="fig|1703.6.peg.3379"/>
<dbReference type="Gene3D" id="3.20.20.60">
    <property type="entry name" value="Phosphoenolpyruvate-binding domains"/>
    <property type="match status" value="1"/>
</dbReference>
<evidence type="ECO:0008006" key="3">
    <source>
        <dbReference type="Google" id="ProtNLM"/>
    </source>
</evidence>
<evidence type="ECO:0000313" key="2">
    <source>
        <dbReference type="Proteomes" id="UP000031488"/>
    </source>
</evidence>
<dbReference type="Pfam" id="PF13714">
    <property type="entry name" value="PEP_mutase"/>
    <property type="match status" value="1"/>
</dbReference>
<dbReference type="Proteomes" id="UP000031488">
    <property type="component" value="Unassembled WGS sequence"/>
</dbReference>
<dbReference type="InterPro" id="IPR015813">
    <property type="entry name" value="Pyrv/PenolPyrv_kinase-like_dom"/>
</dbReference>
<dbReference type="RefSeq" id="WP_235355319.1">
    <property type="nucleotide sequence ID" value="NZ_CP014869.1"/>
</dbReference>
<dbReference type="InterPro" id="IPR039556">
    <property type="entry name" value="ICL/PEPM"/>
</dbReference>
<dbReference type="GO" id="GO:0003824">
    <property type="term" value="F:catalytic activity"/>
    <property type="evidence" value="ECO:0007669"/>
    <property type="project" value="InterPro"/>
</dbReference>
<keyword evidence="2" id="KW-1185">Reference proteome</keyword>
<organism evidence="1 2">
    <name type="scientific">Brevibacterium linens</name>
    <dbReference type="NCBI Taxonomy" id="1703"/>
    <lineage>
        <taxon>Bacteria</taxon>
        <taxon>Bacillati</taxon>
        <taxon>Actinomycetota</taxon>
        <taxon>Actinomycetes</taxon>
        <taxon>Micrococcales</taxon>
        <taxon>Brevibacteriaceae</taxon>
        <taxon>Brevibacterium</taxon>
    </lineage>
</organism>
<evidence type="ECO:0000313" key="1">
    <source>
        <dbReference type="EMBL" id="KHS51344.1"/>
    </source>
</evidence>
<dbReference type="PANTHER" id="PTHR42905:SF16">
    <property type="entry name" value="CARBOXYPHOSPHONOENOLPYRUVATE PHOSPHONOMUTASE-LIKE PROTEIN (AFU_ORTHOLOGUE AFUA_5G07230)"/>
    <property type="match status" value="1"/>
</dbReference>
<proteinExistence type="predicted"/>
<reference evidence="1 2" key="1">
    <citation type="submission" date="2014-11" db="EMBL/GenBank/DDBJ databases">
        <title>Draft Genome Sequence of Brevibacterium linens AE038-8.</title>
        <authorList>
            <person name="Maizel D."/>
            <person name="Utturkar S.M."/>
            <person name="Brown S.D."/>
            <person name="Ferrero M."/>
            <person name="Rosen B.P."/>
        </authorList>
    </citation>
    <scope>NUCLEOTIDE SEQUENCE [LARGE SCALE GENOMIC DNA]</scope>
    <source>
        <strain evidence="1 2">AE038-8</strain>
    </source>
</reference>
<dbReference type="InterPro" id="IPR040442">
    <property type="entry name" value="Pyrv_kinase-like_dom_sf"/>
</dbReference>
<dbReference type="EMBL" id="JTJZ01000022">
    <property type="protein sequence ID" value="KHS51344.1"/>
    <property type="molecule type" value="Genomic_DNA"/>
</dbReference>
<dbReference type="PANTHER" id="PTHR42905">
    <property type="entry name" value="PHOSPHOENOLPYRUVATE CARBOXYLASE"/>
    <property type="match status" value="1"/>
</dbReference>